<dbReference type="NCBIfam" id="TIGR02515">
    <property type="entry name" value="IV_pilus_PilQ"/>
    <property type="match status" value="1"/>
</dbReference>
<reference evidence="15 16" key="1">
    <citation type="submission" date="2024-04" db="EMBL/GenBank/DDBJ databases">
        <title>Dissimilatory iodate-reducing microorganisms contribute to the enrichment of iodine in groundwater.</title>
        <authorList>
            <person name="Jiang Z."/>
        </authorList>
    </citation>
    <scope>NUCLEOTIDE SEQUENCE [LARGE SCALE GENOMIC DNA]</scope>
    <source>
        <strain evidence="15 16">NCP973</strain>
    </source>
</reference>
<keyword evidence="7" id="KW-0472">Membrane</keyword>
<dbReference type="PRINTS" id="PR00811">
    <property type="entry name" value="BCTERIALGSPD"/>
</dbReference>
<evidence type="ECO:0000256" key="1">
    <source>
        <dbReference type="ARBA" id="ARBA00004442"/>
    </source>
</evidence>
<evidence type="ECO:0000256" key="10">
    <source>
        <dbReference type="ARBA" id="ARBA00024678"/>
    </source>
</evidence>
<evidence type="ECO:0000256" key="12">
    <source>
        <dbReference type="RuleBase" id="RU004004"/>
    </source>
</evidence>
<name>A0ABZ2XJK1_9RHOO</name>
<dbReference type="Gene3D" id="2.60.40.3500">
    <property type="match status" value="1"/>
</dbReference>
<dbReference type="PROSITE" id="PS00875">
    <property type="entry name" value="T2SP_D"/>
    <property type="match status" value="1"/>
</dbReference>
<gene>
    <name evidence="15" type="primary">pilQ</name>
    <name evidence="15" type="ORF">AADV58_00425</name>
</gene>
<keyword evidence="5 13" id="KW-0732">Signal</keyword>
<evidence type="ECO:0000256" key="8">
    <source>
        <dbReference type="ARBA" id="ARBA00023237"/>
    </source>
</evidence>
<dbReference type="Pfam" id="PF11741">
    <property type="entry name" value="AMIN"/>
    <property type="match status" value="2"/>
</dbReference>
<dbReference type="PANTHER" id="PTHR30604">
    <property type="entry name" value="PROTEIN TRANSPORT PROTEIN HOFQ"/>
    <property type="match status" value="1"/>
</dbReference>
<keyword evidence="6" id="KW-0653">Protein transport</keyword>
<evidence type="ECO:0000256" key="9">
    <source>
        <dbReference type="ARBA" id="ARBA00023287"/>
    </source>
</evidence>
<feature type="signal peptide" evidence="13">
    <location>
        <begin position="1"/>
        <end position="23"/>
    </location>
</feature>
<keyword evidence="16" id="KW-1185">Reference proteome</keyword>
<evidence type="ECO:0000256" key="3">
    <source>
        <dbReference type="ARBA" id="ARBA00014124"/>
    </source>
</evidence>
<evidence type="ECO:0000259" key="14">
    <source>
        <dbReference type="SMART" id="SM00965"/>
    </source>
</evidence>
<keyword evidence="4 12" id="KW-0813">Transport</keyword>
<dbReference type="Gene3D" id="3.30.1370.130">
    <property type="match status" value="1"/>
</dbReference>
<evidence type="ECO:0000256" key="6">
    <source>
        <dbReference type="ARBA" id="ARBA00022927"/>
    </source>
</evidence>
<dbReference type="InterPro" id="IPR013355">
    <property type="entry name" value="Pilus_4_PilQ"/>
</dbReference>
<evidence type="ECO:0000256" key="13">
    <source>
        <dbReference type="SAM" id="SignalP"/>
    </source>
</evidence>
<dbReference type="SMART" id="SM00965">
    <property type="entry name" value="STN"/>
    <property type="match status" value="1"/>
</dbReference>
<dbReference type="Gene3D" id="2.60.40.3470">
    <property type="match status" value="1"/>
</dbReference>
<dbReference type="InterPro" id="IPR021731">
    <property type="entry name" value="AMIN_dom"/>
</dbReference>
<dbReference type="InterPro" id="IPR005644">
    <property type="entry name" value="NolW-like"/>
</dbReference>
<comment type="function">
    <text evidence="10">Required for type IV pilus biogenesis and competence. Could function as a pore for exit of the pilus but also as a channel for entry of heme and antimicrobial agents and uptake of transforming DNA.</text>
</comment>
<evidence type="ECO:0000313" key="15">
    <source>
        <dbReference type="EMBL" id="WZJ21644.1"/>
    </source>
</evidence>
<dbReference type="Gene3D" id="3.30.1370.120">
    <property type="match status" value="1"/>
</dbReference>
<dbReference type="InterPro" id="IPR011662">
    <property type="entry name" value="Secretin/TonB_short_N"/>
</dbReference>
<dbReference type="Pfam" id="PF03958">
    <property type="entry name" value="Secretin_N"/>
    <property type="match status" value="1"/>
</dbReference>
<protein>
    <recommendedName>
        <fullName evidence="3">Type IV pilus biogenesis and competence protein PilQ</fullName>
    </recommendedName>
</protein>
<dbReference type="PANTHER" id="PTHR30604:SF1">
    <property type="entry name" value="DNA UTILIZATION PROTEIN HOFQ"/>
    <property type="match status" value="1"/>
</dbReference>
<evidence type="ECO:0000256" key="2">
    <source>
        <dbReference type="ARBA" id="ARBA00006304"/>
    </source>
</evidence>
<dbReference type="EMBL" id="CP151406">
    <property type="protein sequence ID" value="WZJ21644.1"/>
    <property type="molecule type" value="Genomic_DNA"/>
</dbReference>
<evidence type="ECO:0000256" key="5">
    <source>
        <dbReference type="ARBA" id="ARBA00022729"/>
    </source>
</evidence>
<dbReference type="InterPro" id="IPR004846">
    <property type="entry name" value="T2SS/T3SS_dom"/>
</dbReference>
<dbReference type="InterPro" id="IPR001775">
    <property type="entry name" value="GspD/PilQ"/>
</dbReference>
<dbReference type="InterPro" id="IPR051808">
    <property type="entry name" value="Type_IV_pilus_biogenesis"/>
</dbReference>
<comment type="similarity">
    <text evidence="2">Belongs to the bacterial secretin family. PilQ subfamily.</text>
</comment>
<dbReference type="Proteomes" id="UP001479520">
    <property type="component" value="Chromosome"/>
</dbReference>
<evidence type="ECO:0000256" key="11">
    <source>
        <dbReference type="ARBA" id="ARBA00025897"/>
    </source>
</evidence>
<comment type="subcellular location">
    <subcellularLocation>
        <location evidence="1 12">Cell outer membrane</location>
    </subcellularLocation>
</comment>
<evidence type="ECO:0000256" key="7">
    <source>
        <dbReference type="ARBA" id="ARBA00023136"/>
    </source>
</evidence>
<dbReference type="Pfam" id="PF00263">
    <property type="entry name" value="Secretin"/>
    <property type="match status" value="1"/>
</dbReference>
<dbReference type="RefSeq" id="WP_341743766.1">
    <property type="nucleotide sequence ID" value="NZ_CP151406.1"/>
</dbReference>
<feature type="chain" id="PRO_5046449722" description="Type IV pilus biogenesis and competence protein PilQ" evidence="13">
    <location>
        <begin position="24"/>
        <end position="720"/>
    </location>
</feature>
<keyword evidence="8" id="KW-0998">Cell outer membrane</keyword>
<sequence>MKLFNYAVAIAATCLVAASPVRAEKPAANAIEAVNVAQQGNETAVKIDLREALATPPAGFAVANPARIAFDFPSTANALGKTTQVLNEGDLRSVNVVQVADRTRLVLNLVRNMNYRTRIDGKSLYVTLSPIERLSDTVAERTVRFAEESVVGARHAVRDVMFRRGRDGEGRVLVDLSDAGTGIDIRKQGPNLIVDFMKTSLPDHLRRKLDVTDFATPVVGVETRSIGENVRMTISPKGLWEHNAYQTDNQFVIEVKKIVEDPNKLVQGSKIGYQGPRVSINYQNGDVRALLRLMAEELGLNAVISETVTGTTTLVLKDVPADQVIDIIFQQKGLDMRKNGNIVMIAPRDEIATREKLEFESRQQISELEPLQMEQFVLNYQRAVDVAKLLAGDTSSDQGGATSTQRILSKRGNAVADPQSNILFVNDIATKLDEIRTFIRTIDVGARQVLIEARIVEASDDFNKSIGAKLNLINSKTSSITNTGINFVGGSVRPGTYSSTTTDGVTKITSTEPTITQTPMGGVNLPSFKSTGGTMAFSLFNSGATRILNMEIAALQADGLGKLISSPRVITANNVRAKIEDGTEIPYVTTSNSGGVVTQTVSFKPAKLSLEATPQITPEGTVKMALLIKKEEADWTRAVLGNPPIKSSIVETNVVVENGGTVVVGGVFITNNQSKVEKVPLLGDVPFFGWLFKFKNDFGNRRELLIFITPRIISEKLRLD</sequence>
<organism evidence="15 16">
    <name type="scientific">Azonexus hydrophilus</name>
    <dbReference type="NCBI Taxonomy" id="418702"/>
    <lineage>
        <taxon>Bacteria</taxon>
        <taxon>Pseudomonadati</taxon>
        <taxon>Pseudomonadota</taxon>
        <taxon>Betaproteobacteria</taxon>
        <taxon>Rhodocyclales</taxon>
        <taxon>Azonexaceae</taxon>
        <taxon>Azonexus</taxon>
    </lineage>
</organism>
<evidence type="ECO:0000256" key="4">
    <source>
        <dbReference type="ARBA" id="ARBA00022448"/>
    </source>
</evidence>
<keyword evidence="9" id="KW-0178">Competence</keyword>
<dbReference type="InterPro" id="IPR038591">
    <property type="entry name" value="NolW-like_sf"/>
</dbReference>
<comment type="subunit">
    <text evidence="11">Homododecamer. Tetramer of trimer.</text>
</comment>
<proteinExistence type="inferred from homology"/>
<dbReference type="InterPro" id="IPR004845">
    <property type="entry name" value="T2SS_GspD_CS"/>
</dbReference>
<evidence type="ECO:0000313" key="16">
    <source>
        <dbReference type="Proteomes" id="UP001479520"/>
    </source>
</evidence>
<feature type="domain" description="Secretin/TonB short N-terminal" evidence="14">
    <location>
        <begin position="300"/>
        <end position="348"/>
    </location>
</feature>
<accession>A0ABZ2XJK1</accession>